<dbReference type="NCBIfam" id="TIGR01909">
    <property type="entry name" value="C_GCAxxG_C_C"/>
    <property type="match status" value="1"/>
</dbReference>
<evidence type="ECO:0000313" key="4">
    <source>
        <dbReference type="EMBL" id="RDC37085.1"/>
    </source>
</evidence>
<evidence type="ECO:0008006" key="9">
    <source>
        <dbReference type="Google" id="ProtNLM"/>
    </source>
</evidence>
<dbReference type="Proteomes" id="UP000436429">
    <property type="component" value="Unassembled WGS sequence"/>
</dbReference>
<evidence type="ECO:0000313" key="3">
    <source>
        <dbReference type="EMBL" id="RDB84908.1"/>
    </source>
</evidence>
<dbReference type="EMBL" id="PPUQ01000014">
    <property type="protein sequence ID" value="RDC37085.1"/>
    <property type="molecule type" value="Genomic_DNA"/>
</dbReference>
<dbReference type="SUPFAM" id="SSF48695">
    <property type="entry name" value="Multiheme cytochromes"/>
    <property type="match status" value="1"/>
</dbReference>
<reference evidence="1 8" key="2">
    <citation type="submission" date="2019-11" db="EMBL/GenBank/DDBJ databases">
        <title>Whole genome shotgun sequencing (WGS) data from Adlercreutzia equolifaciens ResAG-91, Eggerthella lenta MRI-F36, MRI-F37, MRI-F40, ResAG-49, ResAG-88, ResAG-121, ResAG-145, and Gordonibacter sp. ResAG-5, ResAG-26, ResAG-43, ResAG-50, ResAG-59.</title>
        <authorList>
            <person name="Stoll D.A."/>
            <person name="Danylec N."/>
            <person name="Franz C.M.A.P."/>
            <person name="Huch M."/>
        </authorList>
    </citation>
    <scope>NUCLEOTIDE SEQUENCE [LARGE SCALE GENOMIC DNA]</scope>
    <source>
        <strain evidence="1 8">ResAG-88</strain>
    </source>
</reference>
<gene>
    <name evidence="4" type="ORF">C1853_10440</name>
    <name evidence="3" type="ORF">C1871_09215</name>
    <name evidence="2" type="ORF">C1872_04965</name>
    <name evidence="1" type="ORF">GO726_06930</name>
</gene>
<dbReference type="Proteomes" id="UP000253915">
    <property type="component" value="Unassembled WGS sequence"/>
</dbReference>
<accession>A0A369N3Z9</accession>
<dbReference type="OMA" id="GGMEATC"/>
<evidence type="ECO:0000313" key="1">
    <source>
        <dbReference type="EMBL" id="MVN32903.1"/>
    </source>
</evidence>
<dbReference type="EMBL" id="WPOM01000010">
    <property type="protein sequence ID" value="MVN32903.1"/>
    <property type="molecule type" value="Genomic_DNA"/>
</dbReference>
<evidence type="ECO:0000313" key="6">
    <source>
        <dbReference type="Proteomes" id="UP000253857"/>
    </source>
</evidence>
<dbReference type="InterPro" id="IPR036280">
    <property type="entry name" value="Multihaem_cyt_sf"/>
</dbReference>
<evidence type="ECO:0000313" key="2">
    <source>
        <dbReference type="EMBL" id="RDB80560.1"/>
    </source>
</evidence>
<dbReference type="RefSeq" id="WP_015761070.1">
    <property type="nucleotide sequence ID" value="NZ_AP025575.1"/>
</dbReference>
<comment type="caution">
    <text evidence="3">The sequence shown here is derived from an EMBL/GenBank/DDBJ whole genome shotgun (WGS) entry which is preliminary data.</text>
</comment>
<evidence type="ECO:0000313" key="8">
    <source>
        <dbReference type="Proteomes" id="UP000436429"/>
    </source>
</evidence>
<sequence>MTIEDPRTRNPFDREALARRALELHGMKYNCAQAVACTLAPLIGADEELCFRAAEGLGGGMGGLTETCGAVSGAAMAIGLANSNGQDDRTSKQATYRIVRKLVNDFREQNGSTLCPELKGIKTKQPLRSCDGCIVDALQLAADALAGLPADKPLDA</sequence>
<protein>
    <recommendedName>
        <fullName evidence="9">C_GCAxxG_C_C family protein</fullName>
    </recommendedName>
</protein>
<dbReference type="Proteomes" id="UP000253857">
    <property type="component" value="Unassembled WGS sequence"/>
</dbReference>
<dbReference type="AlphaFoldDB" id="A0A369N3Z9"/>
<organism evidence="3 6">
    <name type="scientific">Eggerthella lenta</name>
    <name type="common">Eubacterium lentum</name>
    <dbReference type="NCBI Taxonomy" id="84112"/>
    <lineage>
        <taxon>Bacteria</taxon>
        <taxon>Bacillati</taxon>
        <taxon>Actinomycetota</taxon>
        <taxon>Coriobacteriia</taxon>
        <taxon>Eggerthellales</taxon>
        <taxon>Eggerthellaceae</taxon>
        <taxon>Eggerthella</taxon>
    </lineage>
</organism>
<dbReference type="Pfam" id="PF09719">
    <property type="entry name" value="C_GCAxxG_C_C"/>
    <property type="match status" value="1"/>
</dbReference>
<name>A0A369N3Z9_EGGLN</name>
<dbReference type="InterPro" id="IPR010181">
    <property type="entry name" value="CGCAxxGCC_motif"/>
</dbReference>
<evidence type="ECO:0000313" key="5">
    <source>
        <dbReference type="Proteomes" id="UP000253752"/>
    </source>
</evidence>
<dbReference type="EMBL" id="PPTX01000005">
    <property type="protein sequence ID" value="RDB80560.1"/>
    <property type="molecule type" value="Genomic_DNA"/>
</dbReference>
<dbReference type="EMBL" id="PPTY01000014">
    <property type="protein sequence ID" value="RDB84908.1"/>
    <property type="molecule type" value="Genomic_DNA"/>
</dbReference>
<proteinExistence type="predicted"/>
<evidence type="ECO:0000313" key="7">
    <source>
        <dbReference type="Proteomes" id="UP000253915"/>
    </source>
</evidence>
<dbReference type="Proteomes" id="UP000253752">
    <property type="component" value="Unassembled WGS sequence"/>
</dbReference>
<reference evidence="5 6" key="1">
    <citation type="journal article" date="2018" name="Elife">
        <title>Discovery and characterization of a prevalent human gut bacterial enzyme sufficient for the inactivation of a family of plant toxins.</title>
        <authorList>
            <person name="Koppel N."/>
            <person name="Bisanz J.E."/>
            <person name="Pandelia M.E."/>
            <person name="Turnbaugh P.J."/>
            <person name="Balskus E.P."/>
        </authorList>
    </citation>
    <scope>NUCLEOTIDE SEQUENCE [LARGE SCALE GENOMIC DNA]</scope>
    <source>
        <strain evidence="4 7">16A</strain>
        <strain evidence="3 6">FAA1-1-60AUCSF</strain>
        <strain evidence="2 5">MR1 #12</strain>
    </source>
</reference>